<dbReference type="EMBL" id="BLRU01000126">
    <property type="protein sequence ID" value="GFP19717.1"/>
    <property type="molecule type" value="Genomic_DNA"/>
</dbReference>
<dbReference type="AlphaFoldDB" id="A0A6V8NI44"/>
<evidence type="ECO:0008006" key="3">
    <source>
        <dbReference type="Google" id="ProtNLM"/>
    </source>
</evidence>
<comment type="caution">
    <text evidence="1">The sequence shown here is derived from an EMBL/GenBank/DDBJ whole genome shotgun (WGS) entry which is preliminary data.</text>
</comment>
<reference evidence="1 2" key="1">
    <citation type="journal article" date="2020" name="Front. Microbiol.">
        <title>Single-cell genomics of novel Actinobacteria with the Wood-Ljungdahl pathway discovered in a serpentinizing system.</title>
        <authorList>
            <person name="Merino N."/>
            <person name="Kawai M."/>
            <person name="Boyd E.S."/>
            <person name="Colman D.R."/>
            <person name="McGlynn S.E."/>
            <person name="Nealson K.H."/>
            <person name="Kurokawa K."/>
            <person name="Hongoh Y."/>
        </authorList>
    </citation>
    <scope>NUCLEOTIDE SEQUENCE [LARGE SCALE GENOMIC DNA]</scope>
    <source>
        <strain evidence="1 2">S03</strain>
    </source>
</reference>
<evidence type="ECO:0000313" key="2">
    <source>
        <dbReference type="Proteomes" id="UP000574717"/>
    </source>
</evidence>
<name>A0A6V8NI44_9ACTN</name>
<feature type="non-terminal residue" evidence="1">
    <location>
        <position position="60"/>
    </location>
</feature>
<proteinExistence type="predicted"/>
<organism evidence="1 2">
    <name type="scientific">Candidatus Hakubella thermalkaliphila</name>
    <dbReference type="NCBI Taxonomy" id="2754717"/>
    <lineage>
        <taxon>Bacteria</taxon>
        <taxon>Bacillati</taxon>
        <taxon>Actinomycetota</taxon>
        <taxon>Actinomycetota incertae sedis</taxon>
        <taxon>Candidatus Hakubellales</taxon>
        <taxon>Candidatus Hakubellaceae</taxon>
        <taxon>Candidatus Hakubella</taxon>
    </lineage>
</organism>
<accession>A0A6V8NI44</accession>
<sequence>MPYLDYNQSNGYLLPPYLEELISADHVARVVNKVVDLLDIRELKKGYRYHGKVKEVYVYV</sequence>
<protein>
    <recommendedName>
        <fullName evidence="3">Transposase</fullName>
    </recommendedName>
</protein>
<evidence type="ECO:0000313" key="1">
    <source>
        <dbReference type="EMBL" id="GFP19717.1"/>
    </source>
</evidence>
<dbReference type="Proteomes" id="UP000574717">
    <property type="component" value="Unassembled WGS sequence"/>
</dbReference>
<gene>
    <name evidence="1" type="ORF">HKBW3S03_01222</name>
</gene>